<gene>
    <name evidence="3" type="ORF">GGI25_004942</name>
</gene>
<sequence>MNTIDYPYEKNAYTLYSNALCPYAQRAVRAFKAAKVPYKLVEIDLKNKPEWFRLVNPQFKVPVLRTPDGSLLIESLVVAEFIAEQFPQTHLLPATALERAQLRLFIEIFSSRFSPFVYRTLMASSKDEQESRKESLLAGVREISKELERQWERPSGQGGPFWSNGKFGFAEIATASFVGLLVPLGHYRSVVVPKTQEYAGFNRWAEAISKDPLFTETKVEDNALNEAYKKFVAEEKQ</sequence>
<dbReference type="PANTHER" id="PTHR43968:SF6">
    <property type="entry name" value="GLUTATHIONE S-TRANSFERASE OMEGA"/>
    <property type="match status" value="1"/>
</dbReference>
<evidence type="ECO:0000259" key="1">
    <source>
        <dbReference type="PROSITE" id="PS50404"/>
    </source>
</evidence>
<dbReference type="InterPro" id="IPR050983">
    <property type="entry name" value="GST_Omega/HSP26"/>
</dbReference>
<dbReference type="Pfam" id="PF13417">
    <property type="entry name" value="GST_N_3"/>
    <property type="match status" value="1"/>
</dbReference>
<dbReference type="SUPFAM" id="SSF47616">
    <property type="entry name" value="GST C-terminal domain-like"/>
    <property type="match status" value="1"/>
</dbReference>
<dbReference type="PANTHER" id="PTHR43968">
    <property type="match status" value="1"/>
</dbReference>
<organism evidence="3 4">
    <name type="scientific">Coemansia spiralis</name>
    <dbReference type="NCBI Taxonomy" id="417178"/>
    <lineage>
        <taxon>Eukaryota</taxon>
        <taxon>Fungi</taxon>
        <taxon>Fungi incertae sedis</taxon>
        <taxon>Zoopagomycota</taxon>
        <taxon>Kickxellomycotina</taxon>
        <taxon>Kickxellomycetes</taxon>
        <taxon>Kickxellales</taxon>
        <taxon>Kickxellaceae</taxon>
        <taxon>Coemansia</taxon>
    </lineage>
</organism>
<dbReference type="EMBL" id="JANBTW010000075">
    <property type="protein sequence ID" value="KAJ2672899.1"/>
    <property type="molecule type" value="Genomic_DNA"/>
</dbReference>
<dbReference type="Proteomes" id="UP001151518">
    <property type="component" value="Unassembled WGS sequence"/>
</dbReference>
<dbReference type="Gene3D" id="1.20.1050.10">
    <property type="match status" value="1"/>
</dbReference>
<evidence type="ECO:0000313" key="3">
    <source>
        <dbReference type="EMBL" id="KAJ2672899.1"/>
    </source>
</evidence>
<evidence type="ECO:0000313" key="4">
    <source>
        <dbReference type="Proteomes" id="UP001151518"/>
    </source>
</evidence>
<comment type="caution">
    <text evidence="3">The sequence shown here is derived from an EMBL/GenBank/DDBJ whole genome shotgun (WGS) entry which is preliminary data.</text>
</comment>
<proteinExistence type="predicted"/>
<dbReference type="PROSITE" id="PS50405">
    <property type="entry name" value="GST_CTER"/>
    <property type="match status" value="1"/>
</dbReference>
<dbReference type="InterPro" id="IPR004045">
    <property type="entry name" value="Glutathione_S-Trfase_N"/>
</dbReference>
<evidence type="ECO:0008006" key="5">
    <source>
        <dbReference type="Google" id="ProtNLM"/>
    </source>
</evidence>
<dbReference type="AlphaFoldDB" id="A0A9W8FZJ1"/>
<dbReference type="OrthoDB" id="202840at2759"/>
<accession>A0A9W8FZJ1</accession>
<dbReference type="GO" id="GO:0005737">
    <property type="term" value="C:cytoplasm"/>
    <property type="evidence" value="ECO:0007669"/>
    <property type="project" value="TreeGrafter"/>
</dbReference>
<feature type="domain" description="GST N-terminal" evidence="1">
    <location>
        <begin position="11"/>
        <end position="90"/>
    </location>
</feature>
<reference evidence="3" key="1">
    <citation type="submission" date="2022-07" db="EMBL/GenBank/DDBJ databases">
        <title>Phylogenomic reconstructions and comparative analyses of Kickxellomycotina fungi.</title>
        <authorList>
            <person name="Reynolds N.K."/>
            <person name="Stajich J.E."/>
            <person name="Barry K."/>
            <person name="Grigoriev I.V."/>
            <person name="Crous P."/>
            <person name="Smith M.E."/>
        </authorList>
    </citation>
    <scope>NUCLEOTIDE SEQUENCE</scope>
    <source>
        <strain evidence="3">NRRL 3115</strain>
    </source>
</reference>
<protein>
    <recommendedName>
        <fullName evidence="5">Glutathione S-transferase</fullName>
    </recommendedName>
</protein>
<dbReference type="Gene3D" id="3.40.30.10">
    <property type="entry name" value="Glutaredoxin"/>
    <property type="match status" value="1"/>
</dbReference>
<dbReference type="FunFam" id="3.40.30.10:FF:000123">
    <property type="entry name" value="Glutathione transferase o1"/>
    <property type="match status" value="1"/>
</dbReference>
<feature type="domain" description="GST C-terminal" evidence="2">
    <location>
        <begin position="95"/>
        <end position="231"/>
    </location>
</feature>
<name>A0A9W8FZJ1_9FUNG</name>
<dbReference type="InterPro" id="IPR010987">
    <property type="entry name" value="Glutathione-S-Trfase_C-like"/>
</dbReference>
<dbReference type="SFLD" id="SFLDS00019">
    <property type="entry name" value="Glutathione_Transferase_(cytos"/>
    <property type="match status" value="1"/>
</dbReference>
<evidence type="ECO:0000259" key="2">
    <source>
        <dbReference type="PROSITE" id="PS50405"/>
    </source>
</evidence>
<dbReference type="InterPro" id="IPR036282">
    <property type="entry name" value="Glutathione-S-Trfase_C_sf"/>
</dbReference>
<dbReference type="SFLD" id="SFLDG00358">
    <property type="entry name" value="Main_(cytGST)"/>
    <property type="match status" value="1"/>
</dbReference>
<dbReference type="SUPFAM" id="SSF52833">
    <property type="entry name" value="Thioredoxin-like"/>
    <property type="match status" value="1"/>
</dbReference>
<dbReference type="PROSITE" id="PS50404">
    <property type="entry name" value="GST_NTER"/>
    <property type="match status" value="1"/>
</dbReference>
<dbReference type="InterPro" id="IPR036249">
    <property type="entry name" value="Thioredoxin-like_sf"/>
</dbReference>
<dbReference type="InterPro" id="IPR040079">
    <property type="entry name" value="Glutathione_S-Trfase"/>
</dbReference>